<dbReference type="AlphaFoldDB" id="A0A2G5B6N1"/>
<dbReference type="STRING" id="763665.A0A2G5B6N1"/>
<dbReference type="EMBL" id="KZ303514">
    <property type="protein sequence ID" value="PIA14676.1"/>
    <property type="molecule type" value="Genomic_DNA"/>
</dbReference>
<accession>A0A2G5B6N1</accession>
<dbReference type="Proteomes" id="UP000242474">
    <property type="component" value="Unassembled WGS sequence"/>
</dbReference>
<proteinExistence type="predicted"/>
<evidence type="ECO:0000313" key="2">
    <source>
        <dbReference type="EMBL" id="PIA14676.1"/>
    </source>
</evidence>
<feature type="transmembrane region" description="Helical" evidence="1">
    <location>
        <begin position="90"/>
        <end position="111"/>
    </location>
</feature>
<dbReference type="PANTHER" id="PTHR28523:SF1">
    <property type="entry name" value="CYTOCHROME C OXIDASE ASSEMBLY FACTOR 1"/>
    <property type="match status" value="1"/>
</dbReference>
<dbReference type="GO" id="GO:0005743">
    <property type="term" value="C:mitochondrial inner membrane"/>
    <property type="evidence" value="ECO:0007669"/>
    <property type="project" value="TreeGrafter"/>
</dbReference>
<reference evidence="2 3" key="1">
    <citation type="journal article" date="2015" name="Genome Biol. Evol.">
        <title>Phylogenomic analyses indicate that early fungi evolved digesting cell walls of algal ancestors of land plants.</title>
        <authorList>
            <person name="Chang Y."/>
            <person name="Wang S."/>
            <person name="Sekimoto S."/>
            <person name="Aerts A.L."/>
            <person name="Choi C."/>
            <person name="Clum A."/>
            <person name="LaButti K.M."/>
            <person name="Lindquist E.A."/>
            <person name="Yee Ngan C."/>
            <person name="Ohm R.A."/>
            <person name="Salamov A.A."/>
            <person name="Grigoriev I.V."/>
            <person name="Spatafora J.W."/>
            <person name="Berbee M.L."/>
        </authorList>
    </citation>
    <scope>NUCLEOTIDE SEQUENCE [LARGE SCALE GENOMIC DNA]</scope>
    <source>
        <strain evidence="2 3">NRRL 1564</strain>
    </source>
</reference>
<dbReference type="OrthoDB" id="2100652at2759"/>
<dbReference type="Pfam" id="PF08695">
    <property type="entry name" value="Coa1"/>
    <property type="match status" value="1"/>
</dbReference>
<evidence type="ECO:0000313" key="3">
    <source>
        <dbReference type="Proteomes" id="UP000242474"/>
    </source>
</evidence>
<keyword evidence="1" id="KW-1133">Transmembrane helix</keyword>
<dbReference type="InterPro" id="IPR042432">
    <property type="entry name" value="Coa1_fungi"/>
</dbReference>
<gene>
    <name evidence="2" type="ORF">COEREDRAFT_82564</name>
</gene>
<keyword evidence="1" id="KW-0812">Transmembrane</keyword>
<organism evidence="2 3">
    <name type="scientific">Coemansia reversa (strain ATCC 12441 / NRRL 1564)</name>
    <dbReference type="NCBI Taxonomy" id="763665"/>
    <lineage>
        <taxon>Eukaryota</taxon>
        <taxon>Fungi</taxon>
        <taxon>Fungi incertae sedis</taxon>
        <taxon>Zoopagomycota</taxon>
        <taxon>Kickxellomycotina</taxon>
        <taxon>Kickxellomycetes</taxon>
        <taxon>Kickxellales</taxon>
        <taxon>Kickxellaceae</taxon>
        <taxon>Coemansia</taxon>
    </lineage>
</organism>
<sequence length="208" mass="22805">MSLSLFMPQFSRSLRTSLVQSRLRAAASTPTTGRNISLACRYSTSGATSATPSQTAGQTLQRTWEDAHAKNPAFAIERELPVPKSRKREFGIFVAVAAVTWGLGTVIAFNYQRMTSTPVTAALFTARHNEGVCKAFGKHLNFASAFPWISGDISHLKGFVDVEFDVIGDKDVVGHLVLKSRRVGKQNGEWHTVEFYVTTPDGHKIDCS</sequence>
<dbReference type="PANTHER" id="PTHR28523">
    <property type="entry name" value="CYTOCHROME C OXIDASE ASSEMBLY FACTOR 1"/>
    <property type="match status" value="1"/>
</dbReference>
<evidence type="ECO:0000256" key="1">
    <source>
        <dbReference type="SAM" id="Phobius"/>
    </source>
</evidence>
<dbReference type="GO" id="GO:0033617">
    <property type="term" value="P:mitochondrial respiratory chain complex IV assembly"/>
    <property type="evidence" value="ECO:0007669"/>
    <property type="project" value="InterPro"/>
</dbReference>
<protein>
    <submittedName>
        <fullName evidence="2">DUF1783-domain-containing protein</fullName>
    </submittedName>
</protein>
<keyword evidence="3" id="KW-1185">Reference proteome</keyword>
<keyword evidence="1" id="KW-0472">Membrane</keyword>
<dbReference type="InterPro" id="IPR014807">
    <property type="entry name" value="Coa1"/>
</dbReference>
<name>A0A2G5B6N1_COERN</name>